<protein>
    <submittedName>
        <fullName evidence="3">Methyltransf_11 domain-containing protein</fullName>
    </submittedName>
</protein>
<name>A0A0R3RUK5_9BILA</name>
<sequence length="250" mass="28617">MVRSNSMKSSQAAFTECTLELESGMKINYVAPAHAAPLKENSSIENSSGSVSRKRSFLEGSDPREEWEGAFEMCYALDHAVRFETDDLVKGRKILEIGFCTALPSLFAVKHGAKHITLHSSDSKMMESCVNPTLSRNKIKNMQHRIICSSLKDLRKLVQPNEFEVIFAVEFFNSEKNRFEEIHDFIDYVLSNDGVCLLESRMFYINCESSLHEFLDLVKTKGKFDVYTRWSTPKSKIIQRKVIQLTRAIR</sequence>
<evidence type="ECO:0000313" key="3">
    <source>
        <dbReference type="WBParaSite" id="EEL_0000571001-mRNA-1"/>
    </source>
</evidence>
<organism evidence="2 3">
    <name type="scientific">Elaeophora elaphi</name>
    <dbReference type="NCBI Taxonomy" id="1147741"/>
    <lineage>
        <taxon>Eukaryota</taxon>
        <taxon>Metazoa</taxon>
        <taxon>Ecdysozoa</taxon>
        <taxon>Nematoda</taxon>
        <taxon>Chromadorea</taxon>
        <taxon>Rhabditida</taxon>
        <taxon>Spirurina</taxon>
        <taxon>Spiruromorpha</taxon>
        <taxon>Filarioidea</taxon>
        <taxon>Onchocercidae</taxon>
        <taxon>Elaeophora</taxon>
    </lineage>
</organism>
<dbReference type="Proteomes" id="UP000050640">
    <property type="component" value="Unplaced"/>
</dbReference>
<proteinExistence type="predicted"/>
<accession>A0A0R3RUK5</accession>
<dbReference type="STRING" id="1147741.A0A0R3RUK5"/>
<reference evidence="3" key="1">
    <citation type="submission" date="2017-02" db="UniProtKB">
        <authorList>
            <consortium name="WormBaseParasite"/>
        </authorList>
    </citation>
    <scope>IDENTIFICATION</scope>
</reference>
<dbReference type="SUPFAM" id="SSF53335">
    <property type="entry name" value="S-adenosyl-L-methionine-dependent methyltransferases"/>
    <property type="match status" value="1"/>
</dbReference>
<dbReference type="InterPro" id="IPR029063">
    <property type="entry name" value="SAM-dependent_MTases_sf"/>
</dbReference>
<dbReference type="WBParaSite" id="EEL_0000571001-mRNA-1">
    <property type="protein sequence ID" value="EEL_0000571001-mRNA-1"/>
    <property type="gene ID" value="EEL_0000571001"/>
</dbReference>
<keyword evidence="2" id="KW-1185">Reference proteome</keyword>
<evidence type="ECO:0000256" key="1">
    <source>
        <dbReference type="SAM" id="MobiDB-lite"/>
    </source>
</evidence>
<dbReference type="AlphaFoldDB" id="A0A0R3RUK5"/>
<dbReference type="Gene3D" id="3.40.50.150">
    <property type="entry name" value="Vaccinia Virus protein VP39"/>
    <property type="match status" value="1"/>
</dbReference>
<feature type="compositionally biased region" description="Low complexity" evidence="1">
    <location>
        <begin position="40"/>
        <end position="51"/>
    </location>
</feature>
<feature type="region of interest" description="Disordered" evidence="1">
    <location>
        <begin position="40"/>
        <end position="59"/>
    </location>
</feature>
<evidence type="ECO:0000313" key="2">
    <source>
        <dbReference type="Proteomes" id="UP000050640"/>
    </source>
</evidence>